<dbReference type="GO" id="GO:0005886">
    <property type="term" value="C:plasma membrane"/>
    <property type="evidence" value="ECO:0007669"/>
    <property type="project" value="UniProtKB-SubCell"/>
</dbReference>
<evidence type="ECO:0000313" key="9">
    <source>
        <dbReference type="Proteomes" id="UP000309550"/>
    </source>
</evidence>
<dbReference type="Pfam" id="PF02472">
    <property type="entry name" value="ExbD"/>
    <property type="match status" value="1"/>
</dbReference>
<dbReference type="InterPro" id="IPR003400">
    <property type="entry name" value="ExbD"/>
</dbReference>
<dbReference type="OrthoDB" id="5456447at2"/>
<dbReference type="Gene3D" id="3.30.420.270">
    <property type="match status" value="1"/>
</dbReference>
<dbReference type="EMBL" id="VANS01000001">
    <property type="protein sequence ID" value="TMM54098.1"/>
    <property type="molecule type" value="Genomic_DNA"/>
</dbReference>
<keyword evidence="5" id="KW-1133">Transmembrane helix</keyword>
<dbReference type="GO" id="GO:0022857">
    <property type="term" value="F:transmembrane transporter activity"/>
    <property type="evidence" value="ECO:0007669"/>
    <property type="project" value="InterPro"/>
</dbReference>
<evidence type="ECO:0000313" key="8">
    <source>
        <dbReference type="EMBL" id="TMM54098.1"/>
    </source>
</evidence>
<reference evidence="8 9" key="1">
    <citation type="submission" date="2019-05" db="EMBL/GenBank/DDBJ databases">
        <title>Sulfitobacter sabulilitoris sp. nov., isolated from a marine sand.</title>
        <authorList>
            <person name="Yoon J.-H."/>
        </authorList>
    </citation>
    <scope>NUCLEOTIDE SEQUENCE [LARGE SCALE GENOMIC DNA]</scope>
    <source>
        <strain evidence="8 9">HSMS-29</strain>
    </source>
</reference>
<keyword evidence="9" id="KW-1185">Reference proteome</keyword>
<dbReference type="GO" id="GO:0015031">
    <property type="term" value="P:protein transport"/>
    <property type="evidence" value="ECO:0007669"/>
    <property type="project" value="UniProtKB-KW"/>
</dbReference>
<evidence type="ECO:0000256" key="5">
    <source>
        <dbReference type="ARBA" id="ARBA00022989"/>
    </source>
</evidence>
<dbReference type="PANTHER" id="PTHR30558:SF3">
    <property type="entry name" value="BIOPOLYMER TRANSPORT PROTEIN EXBD-RELATED"/>
    <property type="match status" value="1"/>
</dbReference>
<keyword evidence="6" id="KW-0472">Membrane</keyword>
<keyword evidence="7" id="KW-0813">Transport</keyword>
<evidence type="ECO:0000256" key="4">
    <source>
        <dbReference type="ARBA" id="ARBA00022692"/>
    </source>
</evidence>
<sequence length="127" mass="13587">MFRFAPPRPRRGPSLTPMIDVVFLLLVFFMLVARFGQDFTLPLTTAGVGAPYAGPPRLVDVTPAGVRLNGGAIDLPGLAAALDPLMRDPSDTVILRPLEGADVQRLVTVIDTLRAAGLERLVLVEGQ</sequence>
<comment type="similarity">
    <text evidence="2 7">Belongs to the ExbD/TolR family.</text>
</comment>
<gene>
    <name evidence="8" type="ORF">FDT80_00385</name>
</gene>
<protein>
    <submittedName>
        <fullName evidence="8">Biopolymer transporter ExbD</fullName>
    </submittedName>
</protein>
<evidence type="ECO:0000256" key="6">
    <source>
        <dbReference type="ARBA" id="ARBA00023136"/>
    </source>
</evidence>
<evidence type="ECO:0000256" key="3">
    <source>
        <dbReference type="ARBA" id="ARBA00022475"/>
    </source>
</evidence>
<dbReference type="AlphaFoldDB" id="A0A5S3PID4"/>
<organism evidence="8 9">
    <name type="scientific">Sulfitobacter sabulilitoris</name>
    <dbReference type="NCBI Taxonomy" id="2562655"/>
    <lineage>
        <taxon>Bacteria</taxon>
        <taxon>Pseudomonadati</taxon>
        <taxon>Pseudomonadota</taxon>
        <taxon>Alphaproteobacteria</taxon>
        <taxon>Rhodobacterales</taxon>
        <taxon>Roseobacteraceae</taxon>
        <taxon>Sulfitobacter</taxon>
    </lineage>
</organism>
<keyword evidence="3" id="KW-1003">Cell membrane</keyword>
<evidence type="ECO:0000256" key="2">
    <source>
        <dbReference type="ARBA" id="ARBA00005811"/>
    </source>
</evidence>
<keyword evidence="4 7" id="KW-0812">Transmembrane</keyword>
<dbReference type="RefSeq" id="WP_138660272.1">
    <property type="nucleotide sequence ID" value="NZ_VANS01000001.1"/>
</dbReference>
<dbReference type="PANTHER" id="PTHR30558">
    <property type="entry name" value="EXBD MEMBRANE COMPONENT OF PMF-DRIVEN MACROMOLECULE IMPORT SYSTEM"/>
    <property type="match status" value="1"/>
</dbReference>
<dbReference type="Proteomes" id="UP000309550">
    <property type="component" value="Unassembled WGS sequence"/>
</dbReference>
<evidence type="ECO:0000256" key="7">
    <source>
        <dbReference type="RuleBase" id="RU003879"/>
    </source>
</evidence>
<proteinExistence type="inferred from homology"/>
<comment type="caution">
    <text evidence="8">The sequence shown here is derived from an EMBL/GenBank/DDBJ whole genome shotgun (WGS) entry which is preliminary data.</text>
</comment>
<keyword evidence="7" id="KW-0653">Protein transport</keyword>
<name>A0A5S3PID4_9RHOB</name>
<accession>A0A5S3PID4</accession>
<evidence type="ECO:0000256" key="1">
    <source>
        <dbReference type="ARBA" id="ARBA00004162"/>
    </source>
</evidence>
<comment type="subcellular location">
    <subcellularLocation>
        <location evidence="1">Cell membrane</location>
        <topology evidence="1">Single-pass membrane protein</topology>
    </subcellularLocation>
    <subcellularLocation>
        <location evidence="7">Cell membrane</location>
        <topology evidence="7">Single-pass type II membrane protein</topology>
    </subcellularLocation>
</comment>